<comment type="caution">
    <text evidence="2">The sequence shown here is derived from an EMBL/GenBank/DDBJ whole genome shotgun (WGS) entry which is preliminary data.</text>
</comment>
<evidence type="ECO:0000313" key="3">
    <source>
        <dbReference type="Proteomes" id="UP000747399"/>
    </source>
</evidence>
<evidence type="ECO:0000313" key="2">
    <source>
        <dbReference type="EMBL" id="GIL61437.1"/>
    </source>
</evidence>
<proteinExistence type="predicted"/>
<organism evidence="2 3">
    <name type="scientific">Volvox africanus</name>
    <dbReference type="NCBI Taxonomy" id="51714"/>
    <lineage>
        <taxon>Eukaryota</taxon>
        <taxon>Viridiplantae</taxon>
        <taxon>Chlorophyta</taxon>
        <taxon>core chlorophytes</taxon>
        <taxon>Chlorophyceae</taxon>
        <taxon>CS clade</taxon>
        <taxon>Chlamydomonadales</taxon>
        <taxon>Volvocaceae</taxon>
        <taxon>Volvox</taxon>
    </lineage>
</organism>
<protein>
    <submittedName>
        <fullName evidence="2">Uncharacterized protein</fullName>
    </submittedName>
</protein>
<sequence length="111" mass="10703">EIDPELHSGPRPSAALTPGSQPWPTLSPSLALVNSSTWVAGPVAFESSEATAPGNSDGSLFSTSSGPAAAAAVAAAMFFAIVGTSSPFCSSVSAPASSAVAGVATLVSAIL</sequence>
<feature type="non-terminal residue" evidence="2">
    <location>
        <position position="1"/>
    </location>
</feature>
<name>A0A8J4F932_9CHLO</name>
<dbReference type="EMBL" id="BNCO01000045">
    <property type="protein sequence ID" value="GIL61437.1"/>
    <property type="molecule type" value="Genomic_DNA"/>
</dbReference>
<dbReference type="AlphaFoldDB" id="A0A8J4F932"/>
<reference evidence="2" key="1">
    <citation type="journal article" date="2021" name="Proc. Natl. Acad. Sci. U.S.A.">
        <title>Three genomes in the algal genus Volvox reveal the fate of a haploid sex-determining region after a transition to homothallism.</title>
        <authorList>
            <person name="Yamamoto K."/>
            <person name="Hamaji T."/>
            <person name="Kawai-Toyooka H."/>
            <person name="Matsuzaki R."/>
            <person name="Takahashi F."/>
            <person name="Nishimura Y."/>
            <person name="Kawachi M."/>
            <person name="Noguchi H."/>
            <person name="Minakuchi Y."/>
            <person name="Umen J.G."/>
            <person name="Toyoda A."/>
            <person name="Nozaki H."/>
        </authorList>
    </citation>
    <scope>NUCLEOTIDE SEQUENCE</scope>
    <source>
        <strain evidence="2">NIES-3780</strain>
    </source>
</reference>
<accession>A0A8J4F932</accession>
<feature type="non-terminal residue" evidence="2">
    <location>
        <position position="111"/>
    </location>
</feature>
<gene>
    <name evidence="2" type="ORF">Vafri_15885</name>
</gene>
<keyword evidence="3" id="KW-1185">Reference proteome</keyword>
<feature type="region of interest" description="Disordered" evidence="1">
    <location>
        <begin position="1"/>
        <end position="22"/>
    </location>
</feature>
<evidence type="ECO:0000256" key="1">
    <source>
        <dbReference type="SAM" id="MobiDB-lite"/>
    </source>
</evidence>
<dbReference type="Proteomes" id="UP000747399">
    <property type="component" value="Unassembled WGS sequence"/>
</dbReference>